<dbReference type="Bgee" id="ENSMUSG00000054021">
    <property type="expression patterns" value="Expressed in interventricular septum and 232 other cell types or tissues"/>
</dbReference>
<evidence type="ECO:0000313" key="3">
    <source>
        <dbReference type="MGI" id="MGI:1915596"/>
    </source>
</evidence>
<protein>
    <submittedName>
        <fullName evidence="2">Sirtuin 5</fullName>
    </submittedName>
</protein>
<reference evidence="2" key="3">
    <citation type="submission" date="2025-08" db="UniProtKB">
        <authorList>
            <consortium name="Ensembl"/>
        </authorList>
    </citation>
    <scope>IDENTIFICATION</scope>
    <source>
        <strain evidence="2">C57BL/6J</strain>
    </source>
</reference>
<feature type="region of interest" description="Disordered" evidence="1">
    <location>
        <begin position="58"/>
        <end position="79"/>
    </location>
</feature>
<gene>
    <name evidence="2 3" type="primary">Sirt5</name>
</gene>
<accession>A0A1Y7VMJ7</accession>
<organism evidence="2 4">
    <name type="scientific">Mus musculus</name>
    <name type="common">Mouse</name>
    <dbReference type="NCBI Taxonomy" id="10090"/>
    <lineage>
        <taxon>Eukaryota</taxon>
        <taxon>Metazoa</taxon>
        <taxon>Chordata</taxon>
        <taxon>Craniata</taxon>
        <taxon>Vertebrata</taxon>
        <taxon>Euteleostomi</taxon>
        <taxon>Mammalia</taxon>
        <taxon>Eutheria</taxon>
        <taxon>Euarchontoglires</taxon>
        <taxon>Glires</taxon>
        <taxon>Rodentia</taxon>
        <taxon>Myomorpha</taxon>
        <taxon>Muroidea</taxon>
        <taxon>Muridae</taxon>
        <taxon>Murinae</taxon>
        <taxon>Mus</taxon>
        <taxon>Mus</taxon>
    </lineage>
</organism>
<dbReference type="Antibodypedia" id="10177">
    <property type="antibodies" value="677 antibodies from 44 providers"/>
</dbReference>
<evidence type="ECO:0000313" key="2">
    <source>
        <dbReference type="Ensembl" id="ENSMUSP00000152760.2"/>
    </source>
</evidence>
<dbReference type="GeneTree" id="ENSGT00940000156080"/>
<reference evidence="2 4" key="2">
    <citation type="journal article" date="2011" name="PLoS Biol.">
        <title>Modernizing reference genome assemblies.</title>
        <authorList>
            <person name="Church D.M."/>
            <person name="Schneider V.A."/>
            <person name="Graves T."/>
            <person name="Auger K."/>
            <person name="Cunningham F."/>
            <person name="Bouk N."/>
            <person name="Chen H.C."/>
            <person name="Agarwala R."/>
            <person name="McLaren W.M."/>
            <person name="Ritchie G.R."/>
            <person name="Albracht D."/>
            <person name="Kremitzki M."/>
            <person name="Rock S."/>
            <person name="Kotkiewicz H."/>
            <person name="Kremitzki C."/>
            <person name="Wollam A."/>
            <person name="Trani L."/>
            <person name="Fulton L."/>
            <person name="Fulton R."/>
            <person name="Matthews L."/>
            <person name="Whitehead S."/>
            <person name="Chow W."/>
            <person name="Torrance J."/>
            <person name="Dunn M."/>
            <person name="Harden G."/>
            <person name="Threadgold G."/>
            <person name="Wood J."/>
            <person name="Collins J."/>
            <person name="Heath P."/>
            <person name="Griffiths G."/>
            <person name="Pelan S."/>
            <person name="Grafham D."/>
            <person name="Eichler E.E."/>
            <person name="Weinstock G."/>
            <person name="Mardis E.R."/>
            <person name="Wilson R.K."/>
            <person name="Howe K."/>
            <person name="Flicek P."/>
            <person name="Hubbard T."/>
        </authorList>
    </citation>
    <scope>NUCLEOTIDE SEQUENCE [LARGE SCALE GENOMIC DNA]</scope>
    <source>
        <strain evidence="2 4">C57BL/6J</strain>
    </source>
</reference>
<reference evidence="2 4" key="1">
    <citation type="journal article" date="2009" name="PLoS Biol.">
        <title>Lineage-specific biology revealed by a finished genome assembly of the mouse.</title>
        <authorList>
            <consortium name="Mouse Genome Sequencing Consortium"/>
            <person name="Church D.M."/>
            <person name="Goodstadt L."/>
            <person name="Hillier L.W."/>
            <person name="Zody M.C."/>
            <person name="Goldstein S."/>
            <person name="She X."/>
            <person name="Bult C.J."/>
            <person name="Agarwala R."/>
            <person name="Cherry J.L."/>
            <person name="DiCuccio M."/>
            <person name="Hlavina W."/>
            <person name="Kapustin Y."/>
            <person name="Meric P."/>
            <person name="Maglott D."/>
            <person name="Birtle Z."/>
            <person name="Marques A.C."/>
            <person name="Graves T."/>
            <person name="Zhou S."/>
            <person name="Teague B."/>
            <person name="Potamousis K."/>
            <person name="Churas C."/>
            <person name="Place M."/>
            <person name="Herschleb J."/>
            <person name="Runnheim R."/>
            <person name="Forrest D."/>
            <person name="Amos-Landgraf J."/>
            <person name="Schwartz D.C."/>
            <person name="Cheng Z."/>
            <person name="Lindblad-Toh K."/>
            <person name="Eichler E.E."/>
            <person name="Ponting C.P."/>
        </authorList>
    </citation>
    <scope>NUCLEOTIDE SEQUENCE [LARGE SCALE GENOMIC DNA]</scope>
    <source>
        <strain evidence="2 4">C57BL/6J</strain>
    </source>
</reference>
<dbReference type="ExpressionAtlas" id="A0A1Y7VMJ7">
    <property type="expression patterns" value="baseline and differential"/>
</dbReference>
<proteinExistence type="predicted"/>
<keyword evidence="4" id="KW-1185">Reference proteome</keyword>
<dbReference type="Ensembl" id="ENSMUST00000220645.2">
    <property type="protein sequence ID" value="ENSMUSP00000152760.2"/>
    <property type="gene ID" value="ENSMUSG00000054021.7"/>
</dbReference>
<dbReference type="VEuPathDB" id="HostDB:ENSMUSG00000054021"/>
<dbReference type="AlphaFoldDB" id="A0A1Y7VMJ7"/>
<reference evidence="2" key="4">
    <citation type="submission" date="2025-09" db="UniProtKB">
        <authorList>
            <consortium name="Ensembl"/>
        </authorList>
    </citation>
    <scope>IDENTIFICATION</scope>
    <source>
        <strain evidence="2">C57BL/6J</strain>
    </source>
</reference>
<dbReference type="MGI" id="MGI:1915596">
    <property type="gene designation" value="Sirt5"/>
</dbReference>
<dbReference type="AGR" id="MGI:1915596"/>
<evidence type="ECO:0000313" key="4">
    <source>
        <dbReference type="Proteomes" id="UP000000589"/>
    </source>
</evidence>
<sequence>MRPLLIAPGRFISQLCCRRKPPASPQSKICLTMARPSSRPGNPSGLCSKPITGVGVLPLPEGGHAEQRTQPRAPGHCPV</sequence>
<name>A0A1Y7VMJ7_MOUSE</name>
<evidence type="ECO:0000256" key="1">
    <source>
        <dbReference type="SAM" id="MobiDB-lite"/>
    </source>
</evidence>
<dbReference type="Proteomes" id="UP000000589">
    <property type="component" value="Chromosome 13"/>
</dbReference>